<feature type="region of interest" description="Disordered" evidence="1">
    <location>
        <begin position="428"/>
        <end position="618"/>
    </location>
</feature>
<dbReference type="OrthoDB" id="2684236at2759"/>
<evidence type="ECO:0000313" key="3">
    <source>
        <dbReference type="Proteomes" id="UP000789706"/>
    </source>
</evidence>
<dbReference type="InterPro" id="IPR009836">
    <property type="entry name" value="GRDP-like"/>
</dbReference>
<keyword evidence="3" id="KW-1185">Reference proteome</keyword>
<name>A0A9N9AC47_9GLOM</name>
<accession>A0A9N9AC47</accession>
<gene>
    <name evidence="2" type="ORF">DEBURN_LOCUS5845</name>
</gene>
<feature type="region of interest" description="Disordered" evidence="1">
    <location>
        <begin position="1"/>
        <end position="26"/>
    </location>
</feature>
<feature type="compositionally biased region" description="Polar residues" evidence="1">
    <location>
        <begin position="456"/>
        <end position="478"/>
    </location>
</feature>
<feature type="compositionally biased region" description="Basic and acidic residues" evidence="1">
    <location>
        <begin position="428"/>
        <end position="437"/>
    </location>
</feature>
<feature type="compositionally biased region" description="Polar residues" evidence="1">
    <location>
        <begin position="577"/>
        <end position="594"/>
    </location>
</feature>
<dbReference type="PANTHER" id="PTHR34365">
    <property type="entry name" value="ENOLASE (DUF1399)"/>
    <property type="match status" value="1"/>
</dbReference>
<feature type="compositionally biased region" description="Polar residues" evidence="1">
    <location>
        <begin position="514"/>
        <end position="536"/>
    </location>
</feature>
<dbReference type="Proteomes" id="UP000789706">
    <property type="component" value="Unassembled WGS sequence"/>
</dbReference>
<reference evidence="2" key="1">
    <citation type="submission" date="2021-06" db="EMBL/GenBank/DDBJ databases">
        <authorList>
            <person name="Kallberg Y."/>
            <person name="Tangrot J."/>
            <person name="Rosling A."/>
        </authorList>
    </citation>
    <scope>NUCLEOTIDE SEQUENCE</scope>
    <source>
        <strain evidence="2">AZ414A</strain>
    </source>
</reference>
<dbReference type="PANTHER" id="PTHR34365:SF7">
    <property type="entry name" value="GLYCINE-RICH DOMAIN-CONTAINING PROTEIN 1"/>
    <property type="match status" value="1"/>
</dbReference>
<feature type="compositionally biased region" description="Polar residues" evidence="1">
    <location>
        <begin position="485"/>
        <end position="507"/>
    </location>
</feature>
<sequence>MPENSLSSQDKKYQKGTLSSTKAKEKDDIDVKPEMLQAHLMLLTKFKALEQADEQIDHDIWVKNNGHTDPESESIWVKNTKQPWVLDPNDNSNFKMKCPWCKDIIQIPWKNYVKLMQNIETDEKCLTCKASLSVETLSCKRFIDDIVEWNKDKTKFIGGTLVDLKDGSCSELFALNNSSLLFSTDDSDIKYLTVSKSLTWEHIINELDNHVNQLKKITVEMKKKIKIIVQRTVFAYNGIPFPFSIDLIGAVFRQREFTEKMVNNKMINRTEVQANATIRYLKFLFLMKEKQKTILVPTLDIDLCWHTHQIHASLYREFTKKHIGRIINHDDTLTEGALSDGFAATARAWYKKYREPYTHDDPSKIWLTAKKKIISVIMPPYGLLVRNQLKKYKKSFTNQHEKDIKIYNVDVESVESVKTVEIVESVKSEKGKEKMDISSKYPNDKITSQEPKEKITTLQKSAVSKASSKYPNDKITNQEPKEKTTTLQKSVVSRASSKYPNDKITNQEPKEKTTTLQKSVVSRASSKYPNDKITNQEPKEKTIPLQKSVVSKASPKYPNDKITNQEPKEKIIPLQKSVVSKASSKYPNDKITNQEPKEKITPLQKSVASKTSSKYSNDKITNQEPKEKITPLQNPVVSTVSPKYPNDKITNQEPKEKIIPLQKSVVSRASSKYPNDKITNQKPKEKIIPLQNPVVSMVSSKYPNDKILNQVPKEKIIPLQKSVVSRASSKQKYRYGRLACLEILSEFISEEIVFCICFKDTESVVSAEDLGDPERPTNVAVALSPLLAQRARVMCEKAMGKDMELVVSAEDCLLYELLSLE</sequence>
<feature type="compositionally biased region" description="Polar residues" evidence="1">
    <location>
        <begin position="603"/>
        <end position="618"/>
    </location>
</feature>
<dbReference type="Pfam" id="PF07173">
    <property type="entry name" value="GRDP-like"/>
    <property type="match status" value="1"/>
</dbReference>
<evidence type="ECO:0000313" key="2">
    <source>
        <dbReference type="EMBL" id="CAG8524786.1"/>
    </source>
</evidence>
<evidence type="ECO:0000256" key="1">
    <source>
        <dbReference type="SAM" id="MobiDB-lite"/>
    </source>
</evidence>
<organism evidence="2 3">
    <name type="scientific">Diversispora eburnea</name>
    <dbReference type="NCBI Taxonomy" id="1213867"/>
    <lineage>
        <taxon>Eukaryota</taxon>
        <taxon>Fungi</taxon>
        <taxon>Fungi incertae sedis</taxon>
        <taxon>Mucoromycota</taxon>
        <taxon>Glomeromycotina</taxon>
        <taxon>Glomeromycetes</taxon>
        <taxon>Diversisporales</taxon>
        <taxon>Diversisporaceae</taxon>
        <taxon>Diversispora</taxon>
    </lineage>
</organism>
<proteinExistence type="predicted"/>
<comment type="caution">
    <text evidence="2">The sequence shown here is derived from an EMBL/GenBank/DDBJ whole genome shotgun (WGS) entry which is preliminary data.</text>
</comment>
<protein>
    <submittedName>
        <fullName evidence="2">2075_t:CDS:1</fullName>
    </submittedName>
</protein>
<dbReference type="EMBL" id="CAJVPK010000547">
    <property type="protein sequence ID" value="CAG8524786.1"/>
    <property type="molecule type" value="Genomic_DNA"/>
</dbReference>
<dbReference type="AlphaFoldDB" id="A0A9N9AC47"/>